<dbReference type="InterPro" id="IPR036928">
    <property type="entry name" value="AS_sf"/>
</dbReference>
<dbReference type="RefSeq" id="WP_109658893.1">
    <property type="nucleotide sequence ID" value="NZ_QGGH01000001.1"/>
</dbReference>
<name>A0A8E2WIN3_RHILI</name>
<accession>A0A8E2WIN3</accession>
<dbReference type="SUPFAM" id="SSF75304">
    <property type="entry name" value="Amidase signature (AS) enzymes"/>
    <property type="match status" value="1"/>
</dbReference>
<dbReference type="InterPro" id="IPR023631">
    <property type="entry name" value="Amidase_dom"/>
</dbReference>
<dbReference type="AlphaFoldDB" id="A0A8E2WIN3"/>
<protein>
    <recommendedName>
        <fullName evidence="3">Indoleacetamide hydrolase</fullName>
    </recommendedName>
</protein>
<dbReference type="GeneID" id="61049729"/>
<comment type="function">
    <text evidence="1">Hydrolyzes indole-3-acetamide (IAM) into indole-3-acetic acid (IAA).</text>
</comment>
<sequence length="481" mass="50838">MNFEEYRSRDGIALAALLANGEVSALDLMRIAIEAAERVDALTNMLSYKDYEGALAKAFRHEVVAGKFSGLPFLLKDSGLASTDLPTSIGSSLFEATKAQSDATLVKRFREAGFISFARSTVPELCMAPTTEARRNGGPTRNPFDPTRSSGGSSGGAAVAVAAGVVPVAHGSDGGGSIRIPASSCGVFGLKPSRGRVPLGPFRGEGWGGLACDGVLTRTVRDTARALDLTAGMETGAPYAAPPGCSFEASLDVTLERPLRIAVWQDPWGLAMDGPCREAVRKSAELCASFGHEIIAIDPPDFDYCAFIDAIITVMASNVALSVRVKLSALGRDPRPDELEPAILDGYFIGARTTAPDYVAAVDRLHATGRMMAAMIDGYDLVLSPTLTTLPPTLGTISTKEADFRGFRRKASELTPFLAVANASGQPAASLPLWRHEGLPVGVQLIGHFGREDMVLALSHQLEGSALWSVAQGWPDLTNFL</sequence>
<dbReference type="PROSITE" id="PS00571">
    <property type="entry name" value="AMIDASES"/>
    <property type="match status" value="1"/>
</dbReference>
<dbReference type="InterPro" id="IPR000120">
    <property type="entry name" value="Amidase"/>
</dbReference>
<gene>
    <name evidence="6" type="ORF">C8D77_101380</name>
</gene>
<evidence type="ECO:0000256" key="4">
    <source>
        <dbReference type="SAM" id="MobiDB-lite"/>
    </source>
</evidence>
<comment type="similarity">
    <text evidence="2">Belongs to the amidase family.</text>
</comment>
<dbReference type="Gene3D" id="3.90.1300.10">
    <property type="entry name" value="Amidase signature (AS) domain"/>
    <property type="match status" value="1"/>
</dbReference>
<evidence type="ECO:0000313" key="7">
    <source>
        <dbReference type="Proteomes" id="UP000245631"/>
    </source>
</evidence>
<dbReference type="InterPro" id="IPR020556">
    <property type="entry name" value="Amidase_CS"/>
</dbReference>
<organism evidence="6 7">
    <name type="scientific">Rhizobium loti</name>
    <name type="common">Mesorhizobium loti</name>
    <dbReference type="NCBI Taxonomy" id="381"/>
    <lineage>
        <taxon>Bacteria</taxon>
        <taxon>Pseudomonadati</taxon>
        <taxon>Pseudomonadota</taxon>
        <taxon>Alphaproteobacteria</taxon>
        <taxon>Hyphomicrobiales</taxon>
        <taxon>Phyllobacteriaceae</taxon>
        <taxon>Mesorhizobium</taxon>
    </lineage>
</organism>
<evidence type="ECO:0000256" key="2">
    <source>
        <dbReference type="ARBA" id="ARBA00009199"/>
    </source>
</evidence>
<dbReference type="PANTHER" id="PTHR11895">
    <property type="entry name" value="TRANSAMIDASE"/>
    <property type="match status" value="1"/>
</dbReference>
<dbReference type="PANTHER" id="PTHR11895:SF7">
    <property type="entry name" value="GLUTAMYL-TRNA(GLN) AMIDOTRANSFERASE SUBUNIT A, MITOCHONDRIAL"/>
    <property type="match status" value="1"/>
</dbReference>
<dbReference type="EMBL" id="QGGH01000001">
    <property type="protein sequence ID" value="PWJ93700.1"/>
    <property type="molecule type" value="Genomic_DNA"/>
</dbReference>
<evidence type="ECO:0000259" key="5">
    <source>
        <dbReference type="Pfam" id="PF01425"/>
    </source>
</evidence>
<feature type="domain" description="Amidase" evidence="5">
    <location>
        <begin position="28"/>
        <end position="456"/>
    </location>
</feature>
<proteinExistence type="inferred from homology"/>
<dbReference type="Proteomes" id="UP000245631">
    <property type="component" value="Unassembled WGS sequence"/>
</dbReference>
<evidence type="ECO:0000313" key="6">
    <source>
        <dbReference type="EMBL" id="PWJ93700.1"/>
    </source>
</evidence>
<dbReference type="GO" id="GO:0003824">
    <property type="term" value="F:catalytic activity"/>
    <property type="evidence" value="ECO:0007669"/>
    <property type="project" value="InterPro"/>
</dbReference>
<dbReference type="Pfam" id="PF01425">
    <property type="entry name" value="Amidase"/>
    <property type="match status" value="1"/>
</dbReference>
<evidence type="ECO:0000256" key="1">
    <source>
        <dbReference type="ARBA" id="ARBA00003871"/>
    </source>
</evidence>
<evidence type="ECO:0000256" key="3">
    <source>
        <dbReference type="ARBA" id="ARBA00021874"/>
    </source>
</evidence>
<feature type="region of interest" description="Disordered" evidence="4">
    <location>
        <begin position="131"/>
        <end position="156"/>
    </location>
</feature>
<reference evidence="6 7" key="1">
    <citation type="submission" date="2018-05" db="EMBL/GenBank/DDBJ databases">
        <title>Genomic Encyclopedia of Type Strains, Phase IV (KMG-IV): sequencing the most valuable type-strain genomes for metagenomic binning, comparative biology and taxonomic classification.</title>
        <authorList>
            <person name="Goeker M."/>
        </authorList>
    </citation>
    <scope>NUCLEOTIDE SEQUENCE [LARGE SCALE GENOMIC DNA]</scope>
    <source>
        <strain evidence="6 7">DSM 2626</strain>
    </source>
</reference>
<comment type="caution">
    <text evidence="6">The sequence shown here is derived from an EMBL/GenBank/DDBJ whole genome shotgun (WGS) entry which is preliminary data.</text>
</comment>